<dbReference type="AlphaFoldDB" id="A0A5S5AR32"/>
<proteinExistence type="predicted"/>
<organism evidence="3 4">
    <name type="scientific">Thermosediminibacter litoriperuensis</name>
    <dbReference type="NCBI Taxonomy" id="291989"/>
    <lineage>
        <taxon>Bacteria</taxon>
        <taxon>Bacillati</taxon>
        <taxon>Bacillota</taxon>
        <taxon>Clostridia</taxon>
        <taxon>Thermosediminibacterales</taxon>
        <taxon>Thermosediminibacteraceae</taxon>
        <taxon>Thermosediminibacter</taxon>
    </lineage>
</organism>
<keyword evidence="1" id="KW-0472">Membrane</keyword>
<evidence type="ECO:0000259" key="2">
    <source>
        <dbReference type="Pfam" id="PF01478"/>
    </source>
</evidence>
<sequence length="171" mass="17592">MVLDAMLFAVLGISVYTDLKYNKIFNAVLAPAAAAALLGNLYLFGAAGGLDSLKGMMLGMAFLFVPFALGGMGGGDVKLMGVVGAFKGPGFVWTAFICSALAGGLLSLGVMAAEGRLLLRLRAVFYTFLSILGVMPRGLNLLGHPKTGSTGSFPYGVAIAAGTILAYFLAR</sequence>
<dbReference type="Pfam" id="PF01478">
    <property type="entry name" value="Peptidase_A24"/>
    <property type="match status" value="1"/>
</dbReference>
<dbReference type="OrthoDB" id="5508079at2"/>
<feature type="transmembrane region" description="Helical" evidence="1">
    <location>
        <begin position="56"/>
        <end position="75"/>
    </location>
</feature>
<keyword evidence="1" id="KW-1133">Transmembrane helix</keyword>
<reference evidence="3 4" key="1">
    <citation type="submission" date="2019-07" db="EMBL/GenBank/DDBJ databases">
        <title>Genomic Encyclopedia of Type Strains, Phase I: the one thousand microbial genomes (KMG-I) project.</title>
        <authorList>
            <person name="Kyrpides N."/>
        </authorList>
    </citation>
    <scope>NUCLEOTIDE SEQUENCE [LARGE SCALE GENOMIC DNA]</scope>
    <source>
        <strain evidence="3 4">DSM 16647</strain>
    </source>
</reference>
<keyword evidence="4" id="KW-1185">Reference proteome</keyword>
<accession>A0A5S5AR32</accession>
<dbReference type="RefSeq" id="WP_148867243.1">
    <property type="nucleotide sequence ID" value="NZ_VNHO01000014.1"/>
</dbReference>
<feature type="transmembrane region" description="Helical" evidence="1">
    <location>
        <begin position="24"/>
        <end position="44"/>
    </location>
</feature>
<dbReference type="GO" id="GO:0016020">
    <property type="term" value="C:membrane"/>
    <property type="evidence" value="ECO:0007669"/>
    <property type="project" value="InterPro"/>
</dbReference>
<name>A0A5S5AR32_9FIRM</name>
<evidence type="ECO:0000256" key="1">
    <source>
        <dbReference type="SAM" id="Phobius"/>
    </source>
</evidence>
<feature type="transmembrane region" description="Helical" evidence="1">
    <location>
        <begin position="90"/>
        <end position="111"/>
    </location>
</feature>
<feature type="transmembrane region" description="Helical" evidence="1">
    <location>
        <begin position="152"/>
        <end position="170"/>
    </location>
</feature>
<evidence type="ECO:0000313" key="3">
    <source>
        <dbReference type="EMBL" id="TYP53768.1"/>
    </source>
</evidence>
<evidence type="ECO:0000313" key="4">
    <source>
        <dbReference type="Proteomes" id="UP000322294"/>
    </source>
</evidence>
<feature type="domain" description="Prepilin type IV endopeptidase peptidase" evidence="2">
    <location>
        <begin position="6"/>
        <end position="107"/>
    </location>
</feature>
<dbReference type="GO" id="GO:0004190">
    <property type="term" value="F:aspartic-type endopeptidase activity"/>
    <property type="evidence" value="ECO:0007669"/>
    <property type="project" value="InterPro"/>
</dbReference>
<dbReference type="EMBL" id="VNHO01000014">
    <property type="protein sequence ID" value="TYP53768.1"/>
    <property type="molecule type" value="Genomic_DNA"/>
</dbReference>
<keyword evidence="1" id="KW-0812">Transmembrane</keyword>
<protein>
    <submittedName>
        <fullName evidence="3">Prepilin peptidase CpaA</fullName>
    </submittedName>
</protein>
<feature type="transmembrane region" description="Helical" evidence="1">
    <location>
        <begin position="123"/>
        <end position="140"/>
    </location>
</feature>
<dbReference type="Gene3D" id="1.20.120.1220">
    <property type="match status" value="1"/>
</dbReference>
<dbReference type="InterPro" id="IPR000045">
    <property type="entry name" value="Prepilin_IV_endopep_pep"/>
</dbReference>
<dbReference type="Proteomes" id="UP000322294">
    <property type="component" value="Unassembled WGS sequence"/>
</dbReference>
<gene>
    <name evidence="3" type="ORF">LZ11_01490</name>
</gene>
<comment type="caution">
    <text evidence="3">The sequence shown here is derived from an EMBL/GenBank/DDBJ whole genome shotgun (WGS) entry which is preliminary data.</text>
</comment>